<dbReference type="AlphaFoldDB" id="A0A1M7KCF7"/>
<dbReference type="Proteomes" id="UP000184364">
    <property type="component" value="Unassembled WGS sequence"/>
</dbReference>
<proteinExistence type="predicted"/>
<feature type="region of interest" description="Disordered" evidence="1">
    <location>
        <begin position="250"/>
        <end position="284"/>
    </location>
</feature>
<evidence type="ECO:0000313" key="2">
    <source>
        <dbReference type="EMBL" id="SHM62683.1"/>
    </source>
</evidence>
<evidence type="ECO:0000313" key="3">
    <source>
        <dbReference type="Proteomes" id="UP000184364"/>
    </source>
</evidence>
<reference evidence="3" key="1">
    <citation type="submission" date="2016-11" db="EMBL/GenBank/DDBJ databases">
        <authorList>
            <person name="Varghese N."/>
            <person name="Submissions S."/>
        </authorList>
    </citation>
    <scope>NUCLEOTIDE SEQUENCE [LARGE SCALE GENOMIC DNA]</scope>
    <source>
        <strain evidence="3">DSM 26899</strain>
    </source>
</reference>
<gene>
    <name evidence="2" type="ORF">SAMN05444267_105910</name>
</gene>
<dbReference type="OrthoDB" id="1183903at2"/>
<accession>A0A1M7KCF7</accession>
<dbReference type="STRING" id="1302687.SAMN05444267_105910"/>
<organism evidence="2 3">
    <name type="scientific">Chryseobacterium polytrichastri</name>
    <dbReference type="NCBI Taxonomy" id="1302687"/>
    <lineage>
        <taxon>Bacteria</taxon>
        <taxon>Pseudomonadati</taxon>
        <taxon>Bacteroidota</taxon>
        <taxon>Flavobacteriia</taxon>
        <taxon>Flavobacteriales</taxon>
        <taxon>Weeksellaceae</taxon>
        <taxon>Chryseobacterium group</taxon>
        <taxon>Chryseobacterium</taxon>
    </lineage>
</organism>
<name>A0A1M7KCF7_9FLAO</name>
<sequence length="695" mass="78629">MAKLTIIGDLNPVVGKKEMYTISTINDYFQQIIPTQPLLNPQTPIHWGIFVQEKNTWRRTTDNKEGQAVPYTFGQKSLHFKAIKIVAQQGNESGELIIHPQQAKEPKITKVELLDANYLPLPKGKKISYQDTIIARAHCIEMYKRNVSFTLWEDDAKGEGHDPVINMMNKINPVPIMGIVDEYGVAEAVFRLPMYTMAVQIANARIATGETDEGSTHEYYVTAEYVAKHIMKASPNVNVINPTYIPPAPPSKISANTPETKPIKPKPKADTPKFPITSSGKKQADPDAKILNAEFLNERAQPIEKAEVGDTVIIKITTQHMKGRNVTVRIWEEETGYKTHDKIYEKKWVLPGNENFIKVPITKKIYELGITPEDMRNEKYDYKFQVYFIEVEPDNTYVTSQVIPITKSAKKLEVENSRSVTIIRKPREKKKDSTCICQEQYKDLVWGAKVSCEFRKKVFLISKRNGVDPNNLMAAMAHETGGTFDPTCGTFKKRKDEATEGYVGLLQIGKDSAKDLKITRTELLAMNQIKQLDYIEKYLNLPLVRGKLNTLTDFYLAVLFPVDCGKGNQSNHVVFDNSLPVSYKNGKAIKNLNYWRNVGYAANPAFHKEGKSESGKTFVWEIAENIKLWYDKGELNKVKNFSCQKITETKAETTKITKWHDPVSNPICTLYMQSGGGGKGTMGEHWGLFGKTRNG</sequence>
<dbReference type="EMBL" id="FRAV01000059">
    <property type="protein sequence ID" value="SHM62683.1"/>
    <property type="molecule type" value="Genomic_DNA"/>
</dbReference>
<dbReference type="RefSeq" id="WP_073297864.1">
    <property type="nucleotide sequence ID" value="NZ_FRAV01000059.1"/>
</dbReference>
<evidence type="ECO:0000256" key="1">
    <source>
        <dbReference type="SAM" id="MobiDB-lite"/>
    </source>
</evidence>
<keyword evidence="3" id="KW-1185">Reference proteome</keyword>
<protein>
    <submittedName>
        <fullName evidence="2">Uncharacterized protein</fullName>
    </submittedName>
</protein>